<keyword evidence="1" id="KW-1133">Transmembrane helix</keyword>
<dbReference type="EMBL" id="BONZ01000094">
    <property type="protein sequence ID" value="GIH20380.1"/>
    <property type="molecule type" value="Genomic_DNA"/>
</dbReference>
<dbReference type="InterPro" id="IPR006311">
    <property type="entry name" value="TAT_signal"/>
</dbReference>
<proteinExistence type="predicted"/>
<feature type="signal peptide" evidence="2">
    <location>
        <begin position="1"/>
        <end position="34"/>
    </location>
</feature>
<dbReference type="RefSeq" id="WP_203923800.1">
    <property type="nucleotide sequence ID" value="NZ_BONZ01000094.1"/>
</dbReference>
<feature type="transmembrane region" description="Helical" evidence="1">
    <location>
        <begin position="314"/>
        <end position="335"/>
    </location>
</feature>
<organism evidence="3 4">
    <name type="scientific">Rugosimonospora africana</name>
    <dbReference type="NCBI Taxonomy" id="556532"/>
    <lineage>
        <taxon>Bacteria</taxon>
        <taxon>Bacillati</taxon>
        <taxon>Actinomycetota</taxon>
        <taxon>Actinomycetes</taxon>
        <taxon>Micromonosporales</taxon>
        <taxon>Micromonosporaceae</taxon>
        <taxon>Rugosimonospora</taxon>
    </lineage>
</organism>
<dbReference type="AlphaFoldDB" id="A0A8J3VVK5"/>
<dbReference type="PROSITE" id="PS51318">
    <property type="entry name" value="TAT"/>
    <property type="match status" value="1"/>
</dbReference>
<protein>
    <recommendedName>
        <fullName evidence="5">DUF916 domain-containing protein</fullName>
    </recommendedName>
</protein>
<comment type="caution">
    <text evidence="3">The sequence shown here is derived from an EMBL/GenBank/DDBJ whole genome shotgun (WGS) entry which is preliminary data.</text>
</comment>
<feature type="chain" id="PRO_5035184304" description="DUF916 domain-containing protein" evidence="2">
    <location>
        <begin position="35"/>
        <end position="367"/>
    </location>
</feature>
<evidence type="ECO:0000256" key="1">
    <source>
        <dbReference type="SAM" id="Phobius"/>
    </source>
</evidence>
<evidence type="ECO:0000313" key="3">
    <source>
        <dbReference type="EMBL" id="GIH20380.1"/>
    </source>
</evidence>
<keyword evidence="1" id="KW-0472">Membrane</keyword>
<name>A0A8J3VVK5_9ACTN</name>
<evidence type="ECO:0008006" key="5">
    <source>
        <dbReference type="Google" id="ProtNLM"/>
    </source>
</evidence>
<keyword evidence="1" id="KW-0812">Transmembrane</keyword>
<keyword evidence="4" id="KW-1185">Reference proteome</keyword>
<evidence type="ECO:0000313" key="4">
    <source>
        <dbReference type="Proteomes" id="UP000642748"/>
    </source>
</evidence>
<dbReference type="Proteomes" id="UP000642748">
    <property type="component" value="Unassembled WGS sequence"/>
</dbReference>
<sequence>MTSPGKLRGRPRALLACAAATMAALLASATPAVAAPTPTPSPSSSAITWGVLPSTAKGPDGRSRFDYQLGPAKVVHDYVGVANFGATAATFHVYASDAVNTPSGGFDLLPGDKTPTDIGAWVTLAQSTVTVPPHARANVPFTLTIPANATPGDHVGGIVAAVQLPGQQGSVRLERRVGSRIYLRIPGNLVPSLAVTGLHSSYHGTLNPLRGGAVRVDYTVRNTGNIRLSSRQLVDVTSMFGTTMDSATPPTLPELLPGQSYHAALTLRGAPFGPVGVTAKMTPGAVTGDTYTASLTAAALGTAHRSATIWAVPWPQLAVLVLLAAAIWLVVRLVARRRRMVRRLLVAAVDRGRLEGRTATVAVEEPR</sequence>
<accession>A0A8J3VVK5</accession>
<evidence type="ECO:0000256" key="2">
    <source>
        <dbReference type="SAM" id="SignalP"/>
    </source>
</evidence>
<keyword evidence="2" id="KW-0732">Signal</keyword>
<reference evidence="3" key="1">
    <citation type="submission" date="2021-01" db="EMBL/GenBank/DDBJ databases">
        <title>Whole genome shotgun sequence of Rugosimonospora africana NBRC 104875.</title>
        <authorList>
            <person name="Komaki H."/>
            <person name="Tamura T."/>
        </authorList>
    </citation>
    <scope>NUCLEOTIDE SEQUENCE</scope>
    <source>
        <strain evidence="3">NBRC 104875</strain>
    </source>
</reference>
<gene>
    <name evidence="3" type="ORF">Raf01_85520</name>
</gene>